<feature type="transmembrane region" description="Helical" evidence="1">
    <location>
        <begin position="553"/>
        <end position="575"/>
    </location>
</feature>
<feature type="transmembrane region" description="Helical" evidence="1">
    <location>
        <begin position="411"/>
        <end position="433"/>
    </location>
</feature>
<dbReference type="RefSeq" id="WP_094722562.1">
    <property type="nucleotide sequence ID" value="NZ_MWWS01000004.1"/>
</dbReference>
<feature type="domain" description="Glycosyltransferase 2-like" evidence="2">
    <location>
        <begin position="129"/>
        <end position="316"/>
    </location>
</feature>
<reference evidence="3 4" key="1">
    <citation type="journal article" date="2017" name="BMC Genomics">
        <title>Comparative genomic and phylogenomic analyses of the Bifidobacteriaceae family.</title>
        <authorList>
            <person name="Lugli G.A."/>
            <person name="Milani C."/>
            <person name="Turroni F."/>
            <person name="Duranti S."/>
            <person name="Mancabelli L."/>
            <person name="Mangifesta M."/>
            <person name="Ferrario C."/>
            <person name="Modesto M."/>
            <person name="Mattarelli P."/>
            <person name="Jiri K."/>
            <person name="van Sinderen D."/>
            <person name="Ventura M."/>
        </authorList>
    </citation>
    <scope>NUCLEOTIDE SEQUENCE [LARGE SCALE GENOMIC DNA]</scope>
    <source>
        <strain evidence="3 4">DSM 22924</strain>
    </source>
</reference>
<feature type="transmembrane region" description="Helical" evidence="1">
    <location>
        <begin position="302"/>
        <end position="321"/>
    </location>
</feature>
<accession>A0A261ET24</accession>
<evidence type="ECO:0000259" key="2">
    <source>
        <dbReference type="Pfam" id="PF13632"/>
    </source>
</evidence>
<comment type="caution">
    <text evidence="3">The sequence shown here is derived from an EMBL/GenBank/DDBJ whole genome shotgun (WGS) entry which is preliminary data.</text>
</comment>
<feature type="transmembrane region" description="Helical" evidence="1">
    <location>
        <begin position="527"/>
        <end position="546"/>
    </location>
</feature>
<protein>
    <recommendedName>
        <fullName evidence="2">Glycosyltransferase 2-like domain-containing protein</fullName>
    </recommendedName>
</protein>
<feature type="transmembrane region" description="Helical" evidence="1">
    <location>
        <begin position="465"/>
        <end position="485"/>
    </location>
</feature>
<dbReference type="InterPro" id="IPR001173">
    <property type="entry name" value="Glyco_trans_2-like"/>
</dbReference>
<dbReference type="Pfam" id="PF13632">
    <property type="entry name" value="Glyco_trans_2_3"/>
    <property type="match status" value="1"/>
</dbReference>
<feature type="transmembrane region" description="Helical" evidence="1">
    <location>
        <begin position="736"/>
        <end position="757"/>
    </location>
</feature>
<feature type="transmembrane region" description="Helical" evidence="1">
    <location>
        <begin position="497"/>
        <end position="521"/>
    </location>
</feature>
<dbReference type="Proteomes" id="UP000216004">
    <property type="component" value="Unassembled WGS sequence"/>
</dbReference>
<dbReference type="EMBL" id="MWWS01000004">
    <property type="protein sequence ID" value="OZG50022.1"/>
    <property type="molecule type" value="Genomic_DNA"/>
</dbReference>
<feature type="transmembrane region" description="Helical" evidence="1">
    <location>
        <begin position="769"/>
        <end position="788"/>
    </location>
</feature>
<feature type="transmembrane region" description="Helical" evidence="1">
    <location>
        <begin position="853"/>
        <end position="871"/>
    </location>
</feature>
<keyword evidence="1" id="KW-1133">Transmembrane helix</keyword>
<proteinExistence type="predicted"/>
<name>A0A261ET24_9BIFI</name>
<feature type="transmembrane region" description="Helical" evidence="1">
    <location>
        <begin position="595"/>
        <end position="620"/>
    </location>
</feature>
<dbReference type="SUPFAM" id="SSF53448">
    <property type="entry name" value="Nucleotide-diphospho-sugar transferases"/>
    <property type="match status" value="1"/>
</dbReference>
<dbReference type="AlphaFoldDB" id="A0A261ET24"/>
<feature type="transmembrane region" description="Helical" evidence="1">
    <location>
        <begin position="627"/>
        <end position="650"/>
    </location>
</feature>
<keyword evidence="1" id="KW-0812">Transmembrane</keyword>
<gene>
    <name evidence="3" type="ORF">BOCO_0539</name>
</gene>
<feature type="transmembrane region" description="Helical" evidence="1">
    <location>
        <begin position="1040"/>
        <end position="1062"/>
    </location>
</feature>
<evidence type="ECO:0000313" key="3">
    <source>
        <dbReference type="EMBL" id="OZG50022.1"/>
    </source>
</evidence>
<dbReference type="Gene3D" id="3.90.550.10">
    <property type="entry name" value="Spore Coat Polysaccharide Biosynthesis Protein SpsA, Chain A"/>
    <property type="match status" value="1"/>
</dbReference>
<keyword evidence="4" id="KW-1185">Reference proteome</keyword>
<sequence>MSSSSSNVTDVKQVLADVLRTQPLSSWQEVDSSIAAVVTVETDLTYFPETLAAVFAQKLLPGSIIIADCSGSTSQPLYSQVNFDHLHGQSHEERSVSIEIVRAYGATSFADAIRRALEYAHLPAAVNGIWLLHDDSKPLDGCCLESLVETWHDTPTASLLGSKQLDWEGNGLHNVGYYADKGRVSSLVVDGEPDQEQYDSRQDVFAVSLSGALLPLHTLRAIPNLGTWVSTFGQSEDFSRRVCLSGGRVVVVPSARIGHRRARYEGMRTKSGQTVSPEMVRDSSMQVIDARESFLYANHSPVLWPLIWLLRLVGALWFAVVRLINKQPYAAVCELCSPWRVLARLGKLLSARQKLRQVSNTANSKLEPLQVTRQQVKQWRLRLEAYEDQLNHPLLNNLARAHLRSQQKIRIYWACAVVAVACIVTGFSSWSLLKDLFTGGILHSEYLLGSAANMSQLAEAATIPWSWGLGVGSPTAPTPFFLLLLPVAVITGGNVSAAVALLFFACIPLAVLSFWALAGIFTRSNPIRAISSLLWLALAFALPVYSSGDLPNMVVMAFLPAAFAFTFRAVGMYYTDPPAQPHPSVRNAACAAVCFAAVVMAEPQLLLALIVVFLLFIALVGSHRAMLILIPLPAALAMAPTLVNTLGHWAEGTWRQLFADVTVSSPDRFGSPRSASIADIIGSVLGYNFSGSASTWLSTNSWQAQCLLVSLAVIFLIALVSLCLPSVARVSRLMWFLSIVGAILAVISTCVAVGQGWTRPAAGSPLPGLLLAMLGLLSCVVMMAGGAVRPFETLNVHRQSSYHAYASLDANTEAVELAAQAQQALVRDPALLGEDGKIDSVPRAWSVQRIARASLSVVLLITVIATAFGGLSRMDNARLRSDGGGLPMVAVDYLSRSDRHRVLAVRAHNDRQISYTMMRTERGDIVDVSASAQALKLGGRPDQAEQELSAAVAALMASPNSSAIETMGRLGIGGIFIPSNEEETGHGTKLPTDVLSSNITASDGTQQVVSGPTGTYFRLTTVDASKQGLDLAGQHAAAGLWWRVVWLWSLWLTLLAYALVALPRWRIVEGRLS</sequence>
<dbReference type="InterPro" id="IPR029044">
    <property type="entry name" value="Nucleotide-diphossugar_trans"/>
</dbReference>
<evidence type="ECO:0000256" key="1">
    <source>
        <dbReference type="SAM" id="Phobius"/>
    </source>
</evidence>
<keyword evidence="1" id="KW-0472">Membrane</keyword>
<organism evidence="3 4">
    <name type="scientific">Bombiscardovia coagulans</name>
    <dbReference type="NCBI Taxonomy" id="686666"/>
    <lineage>
        <taxon>Bacteria</taxon>
        <taxon>Bacillati</taxon>
        <taxon>Actinomycetota</taxon>
        <taxon>Actinomycetes</taxon>
        <taxon>Bifidobacteriales</taxon>
        <taxon>Bifidobacteriaceae</taxon>
        <taxon>Bombiscardovia</taxon>
    </lineage>
</organism>
<evidence type="ECO:0000313" key="4">
    <source>
        <dbReference type="Proteomes" id="UP000216004"/>
    </source>
</evidence>
<dbReference type="OrthoDB" id="3734530at2"/>
<feature type="transmembrane region" description="Helical" evidence="1">
    <location>
        <begin position="702"/>
        <end position="724"/>
    </location>
</feature>